<evidence type="ECO:0000256" key="10">
    <source>
        <dbReference type="ARBA" id="ARBA00034103"/>
    </source>
</evidence>
<name>A0A8B9YAV2_BOSMU</name>
<dbReference type="GO" id="GO:0097119">
    <property type="term" value="P:postsynaptic density protein 95 clustering"/>
    <property type="evidence" value="ECO:0007669"/>
    <property type="project" value="Ensembl"/>
</dbReference>
<dbReference type="Ensembl" id="ENSBGRT00000036069.1">
    <property type="protein sequence ID" value="ENSBGRP00000031190.1"/>
    <property type="gene ID" value="ENSBGRG00000019591.1"/>
</dbReference>
<dbReference type="GO" id="GO:0019233">
    <property type="term" value="P:sensory perception of pain"/>
    <property type="evidence" value="ECO:0007669"/>
    <property type="project" value="Ensembl"/>
</dbReference>
<dbReference type="GO" id="GO:0098690">
    <property type="term" value="C:glycinergic synapse"/>
    <property type="evidence" value="ECO:0007669"/>
    <property type="project" value="Ensembl"/>
</dbReference>
<dbReference type="InterPro" id="IPR029058">
    <property type="entry name" value="AB_hydrolase_fold"/>
</dbReference>
<dbReference type="GO" id="GO:2000809">
    <property type="term" value="P:positive regulation of synaptic vesicle clustering"/>
    <property type="evidence" value="ECO:0007669"/>
    <property type="project" value="Ensembl"/>
</dbReference>
<dbReference type="GO" id="GO:0072578">
    <property type="term" value="P:neurotransmitter-gated ion channel clustering"/>
    <property type="evidence" value="ECO:0007669"/>
    <property type="project" value="Ensembl"/>
</dbReference>
<dbReference type="GeneTree" id="ENSGT00940000160598"/>
<dbReference type="GO" id="GO:0098982">
    <property type="term" value="C:GABA-ergic synapse"/>
    <property type="evidence" value="ECO:0007669"/>
    <property type="project" value="Ensembl"/>
</dbReference>
<evidence type="ECO:0000256" key="7">
    <source>
        <dbReference type="ARBA" id="ARBA00023018"/>
    </source>
</evidence>
<dbReference type="GO" id="GO:0030425">
    <property type="term" value="C:dendrite"/>
    <property type="evidence" value="ECO:0007669"/>
    <property type="project" value="Ensembl"/>
</dbReference>
<dbReference type="InterPro" id="IPR002018">
    <property type="entry name" value="CarbesteraseB"/>
</dbReference>
<feature type="compositionally biased region" description="Gly residues" evidence="11">
    <location>
        <begin position="659"/>
        <end position="670"/>
    </location>
</feature>
<keyword evidence="15" id="KW-1185">Reference proteome</keyword>
<dbReference type="GO" id="GO:0002087">
    <property type="term" value="P:regulation of respiratory gaseous exchange by nervous system process"/>
    <property type="evidence" value="ECO:0007669"/>
    <property type="project" value="Ensembl"/>
</dbReference>
<dbReference type="Gene3D" id="3.40.50.1820">
    <property type="entry name" value="alpha/beta hydrolase"/>
    <property type="match status" value="1"/>
</dbReference>
<feature type="compositionally biased region" description="Low complexity" evidence="11">
    <location>
        <begin position="761"/>
        <end position="774"/>
    </location>
</feature>
<dbReference type="GO" id="GO:0034394">
    <property type="term" value="P:protein localization to cell surface"/>
    <property type="evidence" value="ECO:0007669"/>
    <property type="project" value="Ensembl"/>
</dbReference>
<keyword evidence="4 12" id="KW-0812">Transmembrane</keyword>
<dbReference type="Proteomes" id="UP000694520">
    <property type="component" value="Chromosome 19"/>
</dbReference>
<gene>
    <name evidence="14" type="primary">NLGN2</name>
</gene>
<evidence type="ECO:0000256" key="8">
    <source>
        <dbReference type="ARBA" id="ARBA00023136"/>
    </source>
</evidence>
<evidence type="ECO:0000256" key="2">
    <source>
        <dbReference type="ARBA" id="ARBA00005964"/>
    </source>
</evidence>
<evidence type="ECO:0000256" key="9">
    <source>
        <dbReference type="ARBA" id="ARBA00023157"/>
    </source>
</evidence>
<dbReference type="GO" id="GO:0098691">
    <property type="term" value="C:dopaminergic synapse"/>
    <property type="evidence" value="ECO:0007669"/>
    <property type="project" value="Ensembl"/>
</dbReference>
<keyword evidence="7" id="KW-0770">Synapse</keyword>
<dbReference type="AlphaFoldDB" id="A0A8B9YAV2"/>
<accession>A0A8B9YAV2</accession>
<reference evidence="14" key="1">
    <citation type="submission" date="2019-05" db="EMBL/GenBank/DDBJ databases">
        <authorList>
            <person name="Zhang S."/>
            <person name="Liu J."/>
        </authorList>
    </citation>
    <scope>NUCLEOTIDE SEQUENCE [LARGE SCALE GENOMIC DNA]</scope>
</reference>
<reference evidence="14" key="3">
    <citation type="submission" date="2025-09" db="UniProtKB">
        <authorList>
            <consortium name="Ensembl"/>
        </authorList>
    </citation>
    <scope>IDENTIFICATION</scope>
</reference>
<dbReference type="InterPro" id="IPR051093">
    <property type="entry name" value="Neuroligin/BSAL"/>
</dbReference>
<dbReference type="Pfam" id="PF00135">
    <property type="entry name" value="COesterase"/>
    <property type="match status" value="1"/>
</dbReference>
<dbReference type="GO" id="GO:0030424">
    <property type="term" value="C:axon"/>
    <property type="evidence" value="ECO:0007669"/>
    <property type="project" value="Ensembl"/>
</dbReference>
<dbReference type="SUPFAM" id="SSF53474">
    <property type="entry name" value="alpha/beta-Hydrolases"/>
    <property type="match status" value="1"/>
</dbReference>
<dbReference type="GO" id="GO:0050885">
    <property type="term" value="P:neuromuscular process controlling balance"/>
    <property type="evidence" value="ECO:0007669"/>
    <property type="project" value="Ensembl"/>
</dbReference>
<dbReference type="PANTHER" id="PTHR43903">
    <property type="entry name" value="NEUROLIGIN"/>
    <property type="match status" value="1"/>
</dbReference>
<dbReference type="PROSITE" id="PS00941">
    <property type="entry name" value="CARBOXYLESTERASE_B_2"/>
    <property type="match status" value="1"/>
</dbReference>
<feature type="region of interest" description="Disordered" evidence="11">
    <location>
        <begin position="728"/>
        <end position="774"/>
    </location>
</feature>
<comment type="subcellular location">
    <subcellularLocation>
        <location evidence="1">Cell membrane</location>
        <topology evidence="1">Single-pass type I membrane protein</topology>
    </subcellularLocation>
    <subcellularLocation>
        <location evidence="10">Synapse</location>
    </subcellularLocation>
</comment>
<dbReference type="GO" id="GO:0032230">
    <property type="term" value="P:positive regulation of synaptic transmission, GABAergic"/>
    <property type="evidence" value="ECO:0007669"/>
    <property type="project" value="Ensembl"/>
</dbReference>
<feature type="domain" description="Carboxylesterase type B" evidence="13">
    <location>
        <begin position="42"/>
        <end position="571"/>
    </location>
</feature>
<protein>
    <submittedName>
        <fullName evidence="14">Neuroligin 2</fullName>
    </submittedName>
</protein>
<reference evidence="14" key="2">
    <citation type="submission" date="2025-08" db="UniProtKB">
        <authorList>
            <consortium name="Ensembl"/>
        </authorList>
    </citation>
    <scope>IDENTIFICATION</scope>
</reference>
<evidence type="ECO:0000256" key="4">
    <source>
        <dbReference type="ARBA" id="ARBA00022692"/>
    </source>
</evidence>
<evidence type="ECO:0000256" key="11">
    <source>
        <dbReference type="SAM" id="MobiDB-lite"/>
    </source>
</evidence>
<keyword evidence="9" id="KW-1015">Disulfide bond</keyword>
<evidence type="ECO:0000256" key="1">
    <source>
        <dbReference type="ARBA" id="ARBA00004251"/>
    </source>
</evidence>
<evidence type="ECO:0000256" key="5">
    <source>
        <dbReference type="ARBA" id="ARBA00022729"/>
    </source>
</evidence>
<dbReference type="GO" id="GO:0099634">
    <property type="term" value="C:postsynaptic specialization membrane"/>
    <property type="evidence" value="ECO:0007669"/>
    <property type="project" value="Ensembl"/>
</dbReference>
<dbReference type="GO" id="GO:0097116">
    <property type="term" value="P:gephyrin clustering involved in postsynaptic density assembly"/>
    <property type="evidence" value="ECO:0007669"/>
    <property type="project" value="Ensembl"/>
</dbReference>
<dbReference type="GO" id="GO:0097104">
    <property type="term" value="P:postsynaptic membrane assembly"/>
    <property type="evidence" value="ECO:0007669"/>
    <property type="project" value="Ensembl"/>
</dbReference>
<dbReference type="GO" id="GO:0032024">
    <property type="term" value="P:positive regulation of insulin secretion"/>
    <property type="evidence" value="ECO:0007669"/>
    <property type="project" value="Ensembl"/>
</dbReference>
<sequence>MWLLALCLVGLAGAQRGGGGPGGGAPGGPGLGLSGLGEERFPVVNTAYGRVRGVRRELNNEILGPVVQFLGVPYATPPLGARRFQPPEAPASWPGVRNATTLPPACPQNLHGALPAIMLPVWFTDNLEAAATYVQNQSEDCLYLNLYVPTEDGKGAGTGPDIRDSGKKPVMLFLHGGSYMEGTGNMFDGSVLAAYGNVIVATLNYRLGVLGFLSTGDQAAKGNYGLLDQIQALRWLSENIAHFGGDPERITIFGSGAGASCVNLLILSHHSEGLFQKAIAQSGTAISSWSVNYQPLKYTRLLAAKVGCDREDSAEAVECLRRKPSRELVDQDVQPARYHIAFGPVVDGDVVPDDPEILMQQGEFLNYDMLIGVNQGEGLKFVEDSAESEDGVSASAFDFTVSNFVDNLYGYPEGKDVLRETIKFMYTDWADRDNGEMRRKTLLALFTDHQWVAPAVATAKLHADYQSPVYFYTFYHHCQAEGRPEWADAAHGDELPHVFNDVMLSAVVMTYWTNSDPNQPVPQDTKFIHTKPNRFEEVVWSKFNSKEKQYLHIGLKPRVRDNYRANKVAFWLELVPHLHNLHTELFTTTTRLPPYPEPEPGPRAYDRFPGDSRDYSTELSVTVAVGASLLFLNILAFAALYYKRDRRQELRCRRLSPPGGSGSGVPGGGPLLPAAGRELPPEEELVSLQLKRGGGVGADPAEALRPACPPDYTLALRRAPDDVPLLAPGALTLLPSGLGPPPPPPPPSLHPLGPSPPPPHHNNTLPHPHSTTRV</sequence>
<dbReference type="GO" id="GO:1904862">
    <property type="term" value="P:inhibitory synapse assembly"/>
    <property type="evidence" value="ECO:0007669"/>
    <property type="project" value="Ensembl"/>
</dbReference>
<evidence type="ECO:0000256" key="6">
    <source>
        <dbReference type="ARBA" id="ARBA00022989"/>
    </source>
</evidence>
<dbReference type="GO" id="GO:0051932">
    <property type="term" value="P:synaptic transmission, GABAergic"/>
    <property type="evidence" value="ECO:0007669"/>
    <property type="project" value="Ensembl"/>
</dbReference>
<dbReference type="GO" id="GO:0035641">
    <property type="term" value="P:locomotory exploration behavior"/>
    <property type="evidence" value="ECO:0007669"/>
    <property type="project" value="Ensembl"/>
</dbReference>
<evidence type="ECO:0000256" key="3">
    <source>
        <dbReference type="ARBA" id="ARBA00022475"/>
    </source>
</evidence>
<evidence type="ECO:0000256" key="12">
    <source>
        <dbReference type="SAM" id="Phobius"/>
    </source>
</evidence>
<dbReference type="GO" id="GO:2000463">
    <property type="term" value="P:positive regulation of excitatory postsynaptic potential"/>
    <property type="evidence" value="ECO:0007669"/>
    <property type="project" value="Ensembl"/>
</dbReference>
<dbReference type="FunFam" id="3.40.50.1820:FF:000001">
    <property type="entry name" value="Neuroligin 3 isoform"/>
    <property type="match status" value="1"/>
</dbReference>
<dbReference type="GO" id="GO:0051968">
    <property type="term" value="P:positive regulation of synaptic transmission, glutamatergic"/>
    <property type="evidence" value="ECO:0007669"/>
    <property type="project" value="Ensembl"/>
</dbReference>
<evidence type="ECO:0000313" key="14">
    <source>
        <dbReference type="Ensembl" id="ENSBGRP00000031190.1"/>
    </source>
</evidence>
<dbReference type="GO" id="GO:0009986">
    <property type="term" value="C:cell surface"/>
    <property type="evidence" value="ECO:0007669"/>
    <property type="project" value="Ensembl"/>
</dbReference>
<dbReference type="GO" id="GO:0042043">
    <property type="term" value="F:neurexin family protein binding"/>
    <property type="evidence" value="ECO:0007669"/>
    <property type="project" value="Ensembl"/>
</dbReference>
<feature type="transmembrane region" description="Helical" evidence="12">
    <location>
        <begin position="619"/>
        <end position="642"/>
    </location>
</feature>
<keyword evidence="8 12" id="KW-0472">Membrane</keyword>
<evidence type="ECO:0000259" key="13">
    <source>
        <dbReference type="Pfam" id="PF00135"/>
    </source>
</evidence>
<dbReference type="GO" id="GO:0050839">
    <property type="term" value="F:cell adhesion molecule binding"/>
    <property type="evidence" value="ECO:0007669"/>
    <property type="project" value="Ensembl"/>
</dbReference>
<keyword evidence="3" id="KW-1003">Cell membrane</keyword>
<feature type="compositionally biased region" description="Pro residues" evidence="11">
    <location>
        <begin position="738"/>
        <end position="760"/>
    </location>
</feature>
<organism evidence="14 15">
    <name type="scientific">Bos mutus grunniens</name>
    <name type="common">Wild yak</name>
    <name type="synonym">Bos grunniens</name>
    <dbReference type="NCBI Taxonomy" id="30521"/>
    <lineage>
        <taxon>Eukaryota</taxon>
        <taxon>Metazoa</taxon>
        <taxon>Chordata</taxon>
        <taxon>Craniata</taxon>
        <taxon>Vertebrata</taxon>
        <taxon>Euteleostomi</taxon>
        <taxon>Mammalia</taxon>
        <taxon>Eutheria</taxon>
        <taxon>Laurasiatheria</taxon>
        <taxon>Artiodactyla</taxon>
        <taxon>Ruminantia</taxon>
        <taxon>Pecora</taxon>
        <taxon>Bovidae</taxon>
        <taxon>Bovinae</taxon>
        <taxon>Bos</taxon>
    </lineage>
</organism>
<dbReference type="GO" id="GO:0097105">
    <property type="term" value="P:presynaptic membrane assembly"/>
    <property type="evidence" value="ECO:0007669"/>
    <property type="project" value="Ensembl"/>
</dbReference>
<dbReference type="InterPro" id="IPR019819">
    <property type="entry name" value="Carboxylesterase_B_CS"/>
</dbReference>
<comment type="similarity">
    <text evidence="2">Belongs to the type-B carboxylesterase/lipase family.</text>
</comment>
<dbReference type="GO" id="GO:1902474">
    <property type="term" value="P:positive regulation of protein localization to synapse"/>
    <property type="evidence" value="ECO:0007669"/>
    <property type="project" value="Ensembl"/>
</dbReference>
<feature type="compositionally biased region" description="Low complexity" evidence="11">
    <location>
        <begin position="728"/>
        <end position="737"/>
    </location>
</feature>
<feature type="region of interest" description="Disordered" evidence="11">
    <location>
        <begin position="653"/>
        <end position="677"/>
    </location>
</feature>
<keyword evidence="5" id="KW-0732">Signal</keyword>
<keyword evidence="6 12" id="KW-1133">Transmembrane helix</keyword>
<dbReference type="GO" id="GO:0097151">
    <property type="term" value="P:positive regulation of inhibitory postsynaptic potential"/>
    <property type="evidence" value="ECO:0007669"/>
    <property type="project" value="Ensembl"/>
</dbReference>
<dbReference type="GO" id="GO:0042802">
    <property type="term" value="F:identical protein binding"/>
    <property type="evidence" value="ECO:0007669"/>
    <property type="project" value="Ensembl"/>
</dbReference>
<evidence type="ECO:0000313" key="15">
    <source>
        <dbReference type="Proteomes" id="UP000694520"/>
    </source>
</evidence>
<proteinExistence type="inferred from homology"/>